<evidence type="ECO:0000313" key="1">
    <source>
        <dbReference type="EMBL" id="KPI36856.1"/>
    </source>
</evidence>
<proteinExistence type="predicted"/>
<accession>A0A0N1HJU4</accession>
<reference evidence="1 2" key="1">
    <citation type="submission" date="2015-06" db="EMBL/GenBank/DDBJ databases">
        <title>Draft genome of the ant-associated black yeast Phialophora attae CBS 131958.</title>
        <authorList>
            <person name="Moreno L.F."/>
            <person name="Stielow B.J."/>
            <person name="de Hoog S."/>
            <person name="Vicente V.A."/>
            <person name="Weiss V.A."/>
            <person name="de Vries M."/>
            <person name="Cruz L.M."/>
            <person name="Souza E.M."/>
        </authorList>
    </citation>
    <scope>NUCLEOTIDE SEQUENCE [LARGE SCALE GENOMIC DNA]</scope>
    <source>
        <strain evidence="1 2">CBS 131958</strain>
    </source>
</reference>
<comment type="caution">
    <text evidence="1">The sequence shown here is derived from an EMBL/GenBank/DDBJ whole genome shotgun (WGS) entry which is preliminary data.</text>
</comment>
<sequence>MSGIVSAPSWDKPEPTLTGMPLEILENIIGFALPMELKISAYYGITSREEDYFLELLKPLNWRQLTSSGVLYESWNPMSILLVSKTIRKTGRKILSQRHIEFMFVRLMEEPVLDDDEYYRNFYPMKAGIVKKVEEHVKRIITKKED</sequence>
<dbReference type="GeneID" id="28732538"/>
<dbReference type="Proteomes" id="UP000038010">
    <property type="component" value="Unassembled WGS sequence"/>
</dbReference>
<protein>
    <submittedName>
        <fullName evidence="1">Uncharacterized protein</fullName>
    </submittedName>
</protein>
<gene>
    <name evidence="1" type="ORF">AB675_11781</name>
</gene>
<keyword evidence="2" id="KW-1185">Reference proteome</keyword>
<dbReference type="VEuPathDB" id="FungiDB:AB675_11781"/>
<dbReference type="AlphaFoldDB" id="A0A0N1HJU4"/>
<evidence type="ECO:0000313" key="2">
    <source>
        <dbReference type="Proteomes" id="UP000038010"/>
    </source>
</evidence>
<dbReference type="EMBL" id="LFJN01000028">
    <property type="protein sequence ID" value="KPI36856.1"/>
    <property type="molecule type" value="Genomic_DNA"/>
</dbReference>
<name>A0A0N1HJU4_9EURO</name>
<organism evidence="1 2">
    <name type="scientific">Cyphellophora attinorum</name>
    <dbReference type="NCBI Taxonomy" id="1664694"/>
    <lineage>
        <taxon>Eukaryota</taxon>
        <taxon>Fungi</taxon>
        <taxon>Dikarya</taxon>
        <taxon>Ascomycota</taxon>
        <taxon>Pezizomycotina</taxon>
        <taxon>Eurotiomycetes</taxon>
        <taxon>Chaetothyriomycetidae</taxon>
        <taxon>Chaetothyriales</taxon>
        <taxon>Cyphellophoraceae</taxon>
        <taxon>Cyphellophora</taxon>
    </lineage>
</organism>
<dbReference type="RefSeq" id="XP_017996819.1">
    <property type="nucleotide sequence ID" value="XM_018140657.1"/>
</dbReference>